<sequence length="75" mass="7808">MLDTRMPGAGRSESAVIRTIGYSVAVVAVGGYLLFGWSFDGDSAIVPTAIGVIVAASAIGWTLYRRVFSDGGLLQ</sequence>
<dbReference type="Proteomes" id="UP000198856">
    <property type="component" value="Unassembled WGS sequence"/>
</dbReference>
<evidence type="ECO:0000313" key="2">
    <source>
        <dbReference type="EMBL" id="SDK02922.1"/>
    </source>
</evidence>
<keyword evidence="1" id="KW-1133">Transmembrane helix</keyword>
<evidence type="ECO:0000256" key="1">
    <source>
        <dbReference type="SAM" id="Phobius"/>
    </source>
</evidence>
<proteinExistence type="predicted"/>
<protein>
    <submittedName>
        <fullName evidence="2">Uncharacterized protein</fullName>
    </submittedName>
</protein>
<gene>
    <name evidence="2" type="ORF">SAMN05216226_1157</name>
</gene>
<organism evidence="2 3">
    <name type="scientific">Halovenus aranensis</name>
    <dbReference type="NCBI Taxonomy" id="890420"/>
    <lineage>
        <taxon>Archaea</taxon>
        <taxon>Methanobacteriati</taxon>
        <taxon>Methanobacteriota</taxon>
        <taxon>Stenosarchaea group</taxon>
        <taxon>Halobacteria</taxon>
        <taxon>Halobacteriales</taxon>
        <taxon>Haloarculaceae</taxon>
        <taxon>Halovenus</taxon>
    </lineage>
</organism>
<reference evidence="2 3" key="1">
    <citation type="submission" date="2016-10" db="EMBL/GenBank/DDBJ databases">
        <authorList>
            <person name="de Groot N.N."/>
        </authorList>
    </citation>
    <scope>NUCLEOTIDE SEQUENCE [LARGE SCALE GENOMIC DNA]</scope>
    <source>
        <strain evidence="2 3">IBRC-M10015</strain>
    </source>
</reference>
<dbReference type="AlphaFoldDB" id="A0A1G8YJ98"/>
<name>A0A1G8YJ98_9EURY</name>
<evidence type="ECO:0000313" key="3">
    <source>
        <dbReference type="Proteomes" id="UP000198856"/>
    </source>
</evidence>
<feature type="transmembrane region" description="Helical" evidence="1">
    <location>
        <begin position="20"/>
        <end position="39"/>
    </location>
</feature>
<keyword evidence="1" id="KW-0812">Transmembrane</keyword>
<accession>A0A1G8YJ98</accession>
<keyword evidence="3" id="KW-1185">Reference proteome</keyword>
<dbReference type="EMBL" id="FNFC01000015">
    <property type="protein sequence ID" value="SDK02922.1"/>
    <property type="molecule type" value="Genomic_DNA"/>
</dbReference>
<feature type="transmembrane region" description="Helical" evidence="1">
    <location>
        <begin position="45"/>
        <end position="64"/>
    </location>
</feature>
<keyword evidence="1" id="KW-0472">Membrane</keyword>